<evidence type="ECO:0000256" key="10">
    <source>
        <dbReference type="ARBA" id="ARBA00048640"/>
    </source>
</evidence>
<feature type="domain" description="6-phosphogluconate dehydrogenase C-terminal" evidence="13">
    <location>
        <begin position="184"/>
        <end position="478"/>
    </location>
</feature>
<dbReference type="InterPro" id="IPR006113">
    <property type="entry name" value="6PGDH_Gnd/GntZ"/>
</dbReference>
<dbReference type="FunFam" id="3.40.50.720:FF:000007">
    <property type="entry name" value="6-phosphogluconate dehydrogenase, decarboxylating"/>
    <property type="match status" value="1"/>
</dbReference>
<feature type="region of interest" description="Disordered" evidence="12">
    <location>
        <begin position="484"/>
        <end position="549"/>
    </location>
</feature>
<dbReference type="InterPro" id="IPR008927">
    <property type="entry name" value="6-PGluconate_DH-like_C_sf"/>
</dbReference>
<name>A0A6J4UAI7_9BACT</name>
<evidence type="ECO:0000256" key="1">
    <source>
        <dbReference type="ARBA" id="ARBA00002526"/>
    </source>
</evidence>
<dbReference type="FunFam" id="1.10.1040.10:FF:000002">
    <property type="entry name" value="6-phosphogluconate dehydrogenase, decarboxylating"/>
    <property type="match status" value="1"/>
</dbReference>
<gene>
    <name evidence="14" type="ORF">AVDCRST_MAG43-320</name>
</gene>
<evidence type="ECO:0000256" key="7">
    <source>
        <dbReference type="ARBA" id="ARBA00023002"/>
    </source>
</evidence>
<dbReference type="PRINTS" id="PR00076">
    <property type="entry name" value="6PGDHDRGNASE"/>
</dbReference>
<comment type="subunit">
    <text evidence="4">Homodimer.</text>
</comment>
<dbReference type="Gene3D" id="1.20.5.320">
    <property type="entry name" value="6-Phosphogluconate Dehydrogenase, domain 3"/>
    <property type="match status" value="1"/>
</dbReference>
<dbReference type="Gene3D" id="1.10.1040.10">
    <property type="entry name" value="N-(1-d-carboxylethyl)-l-norvaline Dehydrogenase, domain 2"/>
    <property type="match status" value="1"/>
</dbReference>
<dbReference type="PANTHER" id="PTHR11811">
    <property type="entry name" value="6-PHOSPHOGLUCONATE DEHYDROGENASE"/>
    <property type="match status" value="1"/>
</dbReference>
<dbReference type="SUPFAM" id="SSF48179">
    <property type="entry name" value="6-phosphogluconate dehydrogenase C-terminal domain-like"/>
    <property type="match status" value="1"/>
</dbReference>
<dbReference type="InterPro" id="IPR013328">
    <property type="entry name" value="6PGD_dom2"/>
</dbReference>
<dbReference type="InterPro" id="IPR036291">
    <property type="entry name" value="NAD(P)-bd_dom_sf"/>
</dbReference>
<keyword evidence="7 11" id="KW-0560">Oxidoreductase</keyword>
<dbReference type="InterPro" id="IPR006114">
    <property type="entry name" value="6PGDH_C"/>
</dbReference>
<keyword evidence="8 11" id="KW-0311">Gluconate utilization</keyword>
<dbReference type="FunFam" id="1.20.5.320:FF:000001">
    <property type="entry name" value="6-phosphogluconate dehydrogenase, decarboxylating"/>
    <property type="match status" value="1"/>
</dbReference>
<dbReference type="NCBIfam" id="NF006765">
    <property type="entry name" value="PRK09287.1"/>
    <property type="match status" value="1"/>
</dbReference>
<reference evidence="14" key="1">
    <citation type="submission" date="2020-02" db="EMBL/GenBank/DDBJ databases">
        <authorList>
            <person name="Meier V. D."/>
        </authorList>
    </citation>
    <scope>NUCLEOTIDE SEQUENCE</scope>
    <source>
        <strain evidence="14">AVDCRST_MAG43</strain>
    </source>
</reference>
<keyword evidence="11" id="KW-0521">NADP</keyword>
<comment type="pathway">
    <text evidence="2 11">Carbohydrate degradation; pentose phosphate pathway; D-ribulose 5-phosphate from D-glucose 6-phosphate (oxidative stage): step 3/3.</text>
</comment>
<evidence type="ECO:0000256" key="2">
    <source>
        <dbReference type="ARBA" id="ARBA00004874"/>
    </source>
</evidence>
<evidence type="ECO:0000256" key="8">
    <source>
        <dbReference type="ARBA" id="ARBA00023064"/>
    </source>
</evidence>
<dbReference type="GO" id="GO:0006098">
    <property type="term" value="P:pentose-phosphate shunt"/>
    <property type="evidence" value="ECO:0007669"/>
    <property type="project" value="UniProtKB-UniPathway"/>
</dbReference>
<dbReference type="GO" id="GO:0004616">
    <property type="term" value="F:phosphogluconate dehydrogenase (decarboxylating) activity"/>
    <property type="evidence" value="ECO:0007669"/>
    <property type="project" value="UniProtKB-EC"/>
</dbReference>
<sequence length="549" mass="59730">MSSELSGGRHVGVVGLAVMGENLARNIERNGFAPAVYNRSPGRTTEMLAESPVGTRILGTYSVKEFVASLERPRRVLLMVKAGTAVDAVIEELAPFLEEGDILIDGGNSFFQDTERRSRDLSERGFNFVGMGVSGGEEGALWGPSLMPGGPAEAYAALEPMLTAIAAKSDSGPCVTHIGPGGAGHYVKMVHNGIEYGDMQLIAETYDVMRRALGMTAPEIADVFERWNEGKLESFLIEITATVLRHVDQDTGKPLVDIIADQAEQKGTGRWTSQSSYELATPIPVIDAAVIARSLSALKTKRVAASKILHGPENSHDQLPPTPERATTIDALEDALYFSKISSYAQGMALLQAASHAYEWNLTLSEIARIWTAGCIIRARLLEPIMTAFRGTPSLDNLMLDPFFSEAINGGMPNVRSVLHTALDFGIPTPALSSALNYVDTYRQEFLPANLIQGQRDFFGAHTFKRLDREGTFHTQWSIVDDRPKVTSDESAREAWAGGRGEGDRSEVEATLPEGTKGKVLDPERSHELIPDIEEQGERTPDATKKAQY</sequence>
<accession>A0A6J4UAI7</accession>
<dbReference type="UniPathway" id="UPA00115">
    <property type="reaction ID" value="UER00410"/>
</dbReference>
<dbReference type="NCBIfam" id="TIGR00873">
    <property type="entry name" value="gnd"/>
    <property type="match status" value="1"/>
</dbReference>
<comment type="function">
    <text evidence="1">Catalyzes the oxidative decarboxylation of 6-phosphogluconate to ribulose 5-phosphate and CO(2), with concomitant reduction of NADP to NADPH.</text>
</comment>
<feature type="compositionally biased region" description="Basic and acidic residues" evidence="12">
    <location>
        <begin position="516"/>
        <end position="549"/>
    </location>
</feature>
<evidence type="ECO:0000256" key="4">
    <source>
        <dbReference type="ARBA" id="ARBA00011738"/>
    </source>
</evidence>
<dbReference type="SUPFAM" id="SSF51735">
    <property type="entry name" value="NAD(P)-binding Rossmann-fold domains"/>
    <property type="match status" value="1"/>
</dbReference>
<evidence type="ECO:0000259" key="13">
    <source>
        <dbReference type="SMART" id="SM01350"/>
    </source>
</evidence>
<dbReference type="SMART" id="SM01350">
    <property type="entry name" value="6PGD"/>
    <property type="match status" value="1"/>
</dbReference>
<dbReference type="Pfam" id="PF03446">
    <property type="entry name" value="NAD_binding_2"/>
    <property type="match status" value="1"/>
</dbReference>
<evidence type="ECO:0000256" key="11">
    <source>
        <dbReference type="RuleBase" id="RU000485"/>
    </source>
</evidence>
<evidence type="ECO:0000256" key="5">
    <source>
        <dbReference type="ARBA" id="ARBA00013011"/>
    </source>
</evidence>
<keyword evidence="9 11" id="KW-0570">Pentose shunt</keyword>
<protein>
    <recommendedName>
        <fullName evidence="6 11">6-phosphogluconate dehydrogenase, decarboxylating</fullName>
        <ecNumber evidence="5 11">1.1.1.44</ecNumber>
    </recommendedName>
</protein>
<comment type="similarity">
    <text evidence="3 11">Belongs to the 6-phosphogluconate dehydrogenase family.</text>
</comment>
<dbReference type="PROSITE" id="PS00461">
    <property type="entry name" value="6PGD"/>
    <property type="match status" value="1"/>
</dbReference>
<evidence type="ECO:0000256" key="3">
    <source>
        <dbReference type="ARBA" id="ARBA00008419"/>
    </source>
</evidence>
<dbReference type="EC" id="1.1.1.44" evidence="5 11"/>
<dbReference type="InterPro" id="IPR006115">
    <property type="entry name" value="6PGDH_NADP-bd"/>
</dbReference>
<proteinExistence type="inferred from homology"/>
<comment type="catalytic activity">
    <reaction evidence="10 11">
        <text>6-phospho-D-gluconate + NADP(+) = D-ribulose 5-phosphate + CO2 + NADPH</text>
        <dbReference type="Rhea" id="RHEA:10116"/>
        <dbReference type="ChEBI" id="CHEBI:16526"/>
        <dbReference type="ChEBI" id="CHEBI:57783"/>
        <dbReference type="ChEBI" id="CHEBI:58121"/>
        <dbReference type="ChEBI" id="CHEBI:58349"/>
        <dbReference type="ChEBI" id="CHEBI:58759"/>
        <dbReference type="EC" id="1.1.1.44"/>
    </reaction>
</comment>
<organism evidence="14">
    <name type="scientific">uncultured Thermomicrobiales bacterium</name>
    <dbReference type="NCBI Taxonomy" id="1645740"/>
    <lineage>
        <taxon>Bacteria</taxon>
        <taxon>Pseudomonadati</taxon>
        <taxon>Thermomicrobiota</taxon>
        <taxon>Thermomicrobia</taxon>
        <taxon>Thermomicrobiales</taxon>
        <taxon>environmental samples</taxon>
    </lineage>
</organism>
<dbReference type="Pfam" id="PF00393">
    <property type="entry name" value="6PGD"/>
    <property type="match status" value="1"/>
</dbReference>
<dbReference type="InterPro" id="IPR006184">
    <property type="entry name" value="6PGdom_BS"/>
</dbReference>
<evidence type="ECO:0000313" key="14">
    <source>
        <dbReference type="EMBL" id="CAA9543155.1"/>
    </source>
</evidence>
<dbReference type="GO" id="GO:0019521">
    <property type="term" value="P:D-gluconate metabolic process"/>
    <property type="evidence" value="ECO:0007669"/>
    <property type="project" value="UniProtKB-KW"/>
</dbReference>
<evidence type="ECO:0000256" key="12">
    <source>
        <dbReference type="SAM" id="MobiDB-lite"/>
    </source>
</evidence>
<dbReference type="GO" id="GO:0050661">
    <property type="term" value="F:NADP binding"/>
    <property type="evidence" value="ECO:0007669"/>
    <property type="project" value="InterPro"/>
</dbReference>
<dbReference type="EMBL" id="CADCWI010000017">
    <property type="protein sequence ID" value="CAA9543155.1"/>
    <property type="molecule type" value="Genomic_DNA"/>
</dbReference>
<dbReference type="AlphaFoldDB" id="A0A6J4UAI7"/>
<dbReference type="InterPro" id="IPR006183">
    <property type="entry name" value="Pgluconate_DH"/>
</dbReference>
<feature type="compositionally biased region" description="Basic and acidic residues" evidence="12">
    <location>
        <begin position="484"/>
        <end position="493"/>
    </location>
</feature>
<evidence type="ECO:0000256" key="6">
    <source>
        <dbReference type="ARBA" id="ARBA00018193"/>
    </source>
</evidence>
<evidence type="ECO:0000256" key="9">
    <source>
        <dbReference type="ARBA" id="ARBA00023126"/>
    </source>
</evidence>
<dbReference type="Gene3D" id="3.40.50.720">
    <property type="entry name" value="NAD(P)-binding Rossmann-like Domain"/>
    <property type="match status" value="1"/>
</dbReference>